<name>A0AAE5H8U1_CLOBE</name>
<dbReference type="EMBL" id="JABTDW010000001">
    <property type="protein sequence ID" value="NSB16493.1"/>
    <property type="molecule type" value="Genomic_DNA"/>
</dbReference>
<dbReference type="Proteomes" id="UP000822184">
    <property type="component" value="Unassembled WGS sequence"/>
</dbReference>
<evidence type="ECO:0000259" key="2">
    <source>
        <dbReference type="PROSITE" id="PS50943"/>
    </source>
</evidence>
<evidence type="ECO:0000313" key="3">
    <source>
        <dbReference type="EMBL" id="NSB16493.1"/>
    </source>
</evidence>
<keyword evidence="1" id="KW-0238">DNA-binding</keyword>
<dbReference type="PANTHER" id="PTHR46558:SF11">
    <property type="entry name" value="HTH-TYPE TRANSCRIPTIONAL REGULATOR XRE"/>
    <property type="match status" value="1"/>
</dbReference>
<dbReference type="RefSeq" id="WP_077855947.1">
    <property type="nucleotide sequence ID" value="NZ_JABTDW010000001.1"/>
</dbReference>
<feature type="domain" description="HTH cro/C1-type" evidence="2">
    <location>
        <begin position="7"/>
        <end position="62"/>
    </location>
</feature>
<dbReference type="PROSITE" id="PS50943">
    <property type="entry name" value="HTH_CROC1"/>
    <property type="match status" value="1"/>
</dbReference>
<dbReference type="InterPro" id="IPR010982">
    <property type="entry name" value="Lambda_DNA-bd_dom_sf"/>
</dbReference>
<dbReference type="Gene3D" id="1.10.260.40">
    <property type="entry name" value="lambda repressor-like DNA-binding domains"/>
    <property type="match status" value="1"/>
</dbReference>
<proteinExistence type="predicted"/>
<evidence type="ECO:0000313" key="4">
    <source>
        <dbReference type="Proteomes" id="UP000822184"/>
    </source>
</evidence>
<accession>A0AAE5H8U1</accession>
<dbReference type="GO" id="GO:0003677">
    <property type="term" value="F:DNA binding"/>
    <property type="evidence" value="ECO:0007669"/>
    <property type="project" value="UniProtKB-KW"/>
</dbReference>
<dbReference type="SUPFAM" id="SSF47413">
    <property type="entry name" value="lambda repressor-like DNA-binding domains"/>
    <property type="match status" value="1"/>
</dbReference>
<gene>
    <name evidence="3" type="ORF">BCD95_004752</name>
</gene>
<evidence type="ECO:0000256" key="1">
    <source>
        <dbReference type="ARBA" id="ARBA00023125"/>
    </source>
</evidence>
<comment type="caution">
    <text evidence="3">The sequence shown here is derived from an EMBL/GenBank/DDBJ whole genome shotgun (WGS) entry which is preliminary data.</text>
</comment>
<dbReference type="AlphaFoldDB" id="A0AAE5H8U1"/>
<reference evidence="3" key="1">
    <citation type="submission" date="2020-06" db="EMBL/GenBank/DDBJ databases">
        <title>Genomic insights into acetone-butanol-ethanol (ABE) fermentation by sequencing solventogenic clostridia strains.</title>
        <authorList>
            <person name="Brown S."/>
        </authorList>
    </citation>
    <scope>NUCLEOTIDE SEQUENCE</scope>
    <source>
        <strain evidence="3">DJ123</strain>
    </source>
</reference>
<organism evidence="3 4">
    <name type="scientific">Clostridium beijerinckii</name>
    <name type="common">Clostridium MP</name>
    <dbReference type="NCBI Taxonomy" id="1520"/>
    <lineage>
        <taxon>Bacteria</taxon>
        <taxon>Bacillati</taxon>
        <taxon>Bacillota</taxon>
        <taxon>Clostridia</taxon>
        <taxon>Eubacteriales</taxon>
        <taxon>Clostridiaceae</taxon>
        <taxon>Clostridium</taxon>
    </lineage>
</organism>
<dbReference type="PANTHER" id="PTHR46558">
    <property type="entry name" value="TRACRIPTIONAL REGULATORY PROTEIN-RELATED-RELATED"/>
    <property type="match status" value="1"/>
</dbReference>
<protein>
    <submittedName>
        <fullName evidence="3">Transcriptional regulator with XRE-family HTH domain</fullName>
    </submittedName>
</protein>
<sequence length="224" mass="25232">MDVKDIIRKRRLELGLTYEELGNAIGVGKSTVRKWETGLIENMRRDNIVALAKALNISPALIMGWDIDISEDTQEDSLTNNDVKSFRTKKLKSIILSKFGSISEFAKIVDIPSTTLISALDKGIGGMAIDRIIKICDALNIDIKTFDPIIESTNNNLSDDETTLLKNYNKLNDTGKIEANKRVSELTEINKYTYVEQSIGRAAHNDFAYDEEQQKLMQEDLDEL</sequence>
<dbReference type="SMART" id="SM00530">
    <property type="entry name" value="HTH_XRE"/>
    <property type="match status" value="2"/>
</dbReference>
<dbReference type="CDD" id="cd00093">
    <property type="entry name" value="HTH_XRE"/>
    <property type="match status" value="2"/>
</dbReference>
<dbReference type="Pfam" id="PF01381">
    <property type="entry name" value="HTH_3"/>
    <property type="match status" value="1"/>
</dbReference>
<dbReference type="InterPro" id="IPR001387">
    <property type="entry name" value="Cro/C1-type_HTH"/>
</dbReference>